<dbReference type="Proteomes" id="UP000736335">
    <property type="component" value="Unassembled WGS sequence"/>
</dbReference>
<feature type="compositionally biased region" description="Acidic residues" evidence="1">
    <location>
        <begin position="374"/>
        <end position="385"/>
    </location>
</feature>
<feature type="region of interest" description="Disordered" evidence="1">
    <location>
        <begin position="304"/>
        <end position="394"/>
    </location>
</feature>
<reference evidence="2" key="2">
    <citation type="submission" date="2020-11" db="EMBL/GenBank/DDBJ databases">
        <authorList>
            <consortium name="DOE Joint Genome Institute"/>
            <person name="Kuo A."/>
            <person name="Miyauchi S."/>
            <person name="Kiss E."/>
            <person name="Drula E."/>
            <person name="Kohler A."/>
            <person name="Sanchez-Garcia M."/>
            <person name="Andreopoulos B."/>
            <person name="Barry K.W."/>
            <person name="Bonito G."/>
            <person name="Buee M."/>
            <person name="Carver A."/>
            <person name="Chen C."/>
            <person name="Cichocki N."/>
            <person name="Clum A."/>
            <person name="Culley D."/>
            <person name="Crous P.W."/>
            <person name="Fauchery L."/>
            <person name="Girlanda M."/>
            <person name="Hayes R."/>
            <person name="Keri Z."/>
            <person name="Labutti K."/>
            <person name="Lipzen A."/>
            <person name="Lombard V."/>
            <person name="Magnuson J."/>
            <person name="Maillard F."/>
            <person name="Morin E."/>
            <person name="Murat C."/>
            <person name="Nolan M."/>
            <person name="Ohm R."/>
            <person name="Pangilinan J."/>
            <person name="Pereira M."/>
            <person name="Perotto S."/>
            <person name="Peter M."/>
            <person name="Riley R."/>
            <person name="Sitrit Y."/>
            <person name="Stielow B."/>
            <person name="Szollosi G."/>
            <person name="Zifcakova L."/>
            <person name="Stursova M."/>
            <person name="Spatafora J.W."/>
            <person name="Tedersoo L."/>
            <person name="Vaario L.-M."/>
            <person name="Yamada A."/>
            <person name="Yan M."/>
            <person name="Wang P."/>
            <person name="Xu J."/>
            <person name="Bruns T."/>
            <person name="Baldrian P."/>
            <person name="Vilgalys R."/>
            <person name="Henrissat B."/>
            <person name="Grigoriev I.V."/>
            <person name="Hibbett D."/>
            <person name="Nagy L.G."/>
            <person name="Martin F.M."/>
        </authorList>
    </citation>
    <scope>NUCLEOTIDE SEQUENCE</scope>
    <source>
        <strain evidence="2">UH-Tt-Lm1</strain>
    </source>
</reference>
<evidence type="ECO:0000313" key="2">
    <source>
        <dbReference type="EMBL" id="KAF9781011.1"/>
    </source>
</evidence>
<dbReference type="EMBL" id="WIUZ02000015">
    <property type="protein sequence ID" value="KAF9781011.1"/>
    <property type="molecule type" value="Genomic_DNA"/>
</dbReference>
<evidence type="ECO:0000256" key="1">
    <source>
        <dbReference type="SAM" id="MobiDB-lite"/>
    </source>
</evidence>
<feature type="region of interest" description="Disordered" evidence="1">
    <location>
        <begin position="29"/>
        <end position="120"/>
    </location>
</feature>
<protein>
    <submittedName>
        <fullName evidence="2">Uncharacterized protein</fullName>
    </submittedName>
</protein>
<sequence>MNRHPMVKGEKVRTYTVDKLEDGKIRVCTGLYHERTKPRTKKAYDSMSDESDSGDERNDRYRHQDEKRRGLPKYGRDPQTSAGTTGARAQSWNNFANDKGRSHLIDSKPVGTCEKGSDHPEDEVRKKINVKLGIKSEGVAYLENLAPLESTAPDVAKTESTTYGPLQTLSTPPSEPSPPRLGRTIELPVPDNVPTMEEVMDVNVPPLGQRSPGLLAAAHFEKLTDPTLGRAEDSFFAFRAIIVGGGVEQPPYVYQGAAYIHLYGPELDASSNRPTPPPLRRVLDTYEDLFPSWYHLSPDPVPTLDIPRNTPFPDQSVARPSGKVNPPPYGPQKTTVTDGRGRPVSMADAIVRLRRIEEEMDSEDSADADTGSMDLEDSDSDDISTSDESYSSPY</sequence>
<organism evidence="2 3">
    <name type="scientific">Thelephora terrestris</name>
    <dbReference type="NCBI Taxonomy" id="56493"/>
    <lineage>
        <taxon>Eukaryota</taxon>
        <taxon>Fungi</taxon>
        <taxon>Dikarya</taxon>
        <taxon>Basidiomycota</taxon>
        <taxon>Agaricomycotina</taxon>
        <taxon>Agaricomycetes</taxon>
        <taxon>Thelephorales</taxon>
        <taxon>Thelephoraceae</taxon>
        <taxon>Thelephora</taxon>
    </lineage>
</organism>
<feature type="compositionally biased region" description="Acidic residues" evidence="1">
    <location>
        <begin position="358"/>
        <end position="367"/>
    </location>
</feature>
<feature type="region of interest" description="Disordered" evidence="1">
    <location>
        <begin position="162"/>
        <end position="181"/>
    </location>
</feature>
<keyword evidence="3" id="KW-1185">Reference proteome</keyword>
<feature type="compositionally biased region" description="Polar residues" evidence="1">
    <location>
        <begin position="78"/>
        <end position="96"/>
    </location>
</feature>
<comment type="caution">
    <text evidence="2">The sequence shown here is derived from an EMBL/GenBank/DDBJ whole genome shotgun (WGS) entry which is preliminary data.</text>
</comment>
<gene>
    <name evidence="2" type="ORF">BJ322DRAFT_1023682</name>
</gene>
<proteinExistence type="predicted"/>
<name>A0A9P6L2Z8_9AGAM</name>
<evidence type="ECO:0000313" key="3">
    <source>
        <dbReference type="Proteomes" id="UP000736335"/>
    </source>
</evidence>
<reference evidence="2" key="1">
    <citation type="journal article" date="2020" name="Nat. Commun.">
        <title>Large-scale genome sequencing of mycorrhizal fungi provides insights into the early evolution of symbiotic traits.</title>
        <authorList>
            <person name="Miyauchi S."/>
            <person name="Kiss E."/>
            <person name="Kuo A."/>
            <person name="Drula E."/>
            <person name="Kohler A."/>
            <person name="Sanchez-Garcia M."/>
            <person name="Morin E."/>
            <person name="Andreopoulos B."/>
            <person name="Barry K.W."/>
            <person name="Bonito G."/>
            <person name="Buee M."/>
            <person name="Carver A."/>
            <person name="Chen C."/>
            <person name="Cichocki N."/>
            <person name="Clum A."/>
            <person name="Culley D."/>
            <person name="Crous P.W."/>
            <person name="Fauchery L."/>
            <person name="Girlanda M."/>
            <person name="Hayes R.D."/>
            <person name="Keri Z."/>
            <person name="LaButti K."/>
            <person name="Lipzen A."/>
            <person name="Lombard V."/>
            <person name="Magnuson J."/>
            <person name="Maillard F."/>
            <person name="Murat C."/>
            <person name="Nolan M."/>
            <person name="Ohm R.A."/>
            <person name="Pangilinan J."/>
            <person name="Pereira M.F."/>
            <person name="Perotto S."/>
            <person name="Peter M."/>
            <person name="Pfister S."/>
            <person name="Riley R."/>
            <person name="Sitrit Y."/>
            <person name="Stielow J.B."/>
            <person name="Szollosi G."/>
            <person name="Zifcakova L."/>
            <person name="Stursova M."/>
            <person name="Spatafora J.W."/>
            <person name="Tedersoo L."/>
            <person name="Vaario L.M."/>
            <person name="Yamada A."/>
            <person name="Yan M."/>
            <person name="Wang P."/>
            <person name="Xu J."/>
            <person name="Bruns T."/>
            <person name="Baldrian P."/>
            <person name="Vilgalys R."/>
            <person name="Dunand C."/>
            <person name="Henrissat B."/>
            <person name="Grigoriev I.V."/>
            <person name="Hibbett D."/>
            <person name="Nagy L.G."/>
            <person name="Martin F.M."/>
        </authorList>
    </citation>
    <scope>NUCLEOTIDE SEQUENCE</scope>
    <source>
        <strain evidence="2">UH-Tt-Lm1</strain>
    </source>
</reference>
<dbReference type="AlphaFoldDB" id="A0A9P6L2Z8"/>
<accession>A0A9P6L2Z8</accession>
<feature type="compositionally biased region" description="Basic and acidic residues" evidence="1">
    <location>
        <begin position="54"/>
        <end position="69"/>
    </location>
</feature>